<dbReference type="PANTHER" id="PTHR43272:SF80">
    <property type="entry name" value="LONG-CHAIN-FATTY-ACID--COA LIGASE ACSBG2"/>
    <property type="match status" value="1"/>
</dbReference>
<dbReference type="SUPFAM" id="SSF56801">
    <property type="entry name" value="Acetyl-CoA synthetase-like"/>
    <property type="match status" value="1"/>
</dbReference>
<reference evidence="6 7" key="1">
    <citation type="journal article" date="2021" name="Cell">
        <title>Tracing the genetic footprints of vertebrate landing in non-teleost ray-finned fishes.</title>
        <authorList>
            <person name="Bi X."/>
            <person name="Wang K."/>
            <person name="Yang L."/>
            <person name="Pan H."/>
            <person name="Jiang H."/>
            <person name="Wei Q."/>
            <person name="Fang M."/>
            <person name="Yu H."/>
            <person name="Zhu C."/>
            <person name="Cai Y."/>
            <person name="He Y."/>
            <person name="Gan X."/>
            <person name="Zeng H."/>
            <person name="Yu D."/>
            <person name="Zhu Y."/>
            <person name="Jiang H."/>
            <person name="Qiu Q."/>
            <person name="Yang H."/>
            <person name="Zhang Y.E."/>
            <person name="Wang W."/>
            <person name="Zhu M."/>
            <person name="He S."/>
            <person name="Zhang G."/>
        </authorList>
    </citation>
    <scope>NUCLEOTIDE SEQUENCE [LARGE SCALE GENOMIC DNA]</scope>
    <source>
        <strain evidence="6">Bchr_013</strain>
    </source>
</reference>
<keyword evidence="3" id="KW-0443">Lipid metabolism</keyword>
<dbReference type="Pfam" id="PF23562">
    <property type="entry name" value="AMP-binding_C_3"/>
    <property type="match status" value="1"/>
</dbReference>
<proteinExistence type="predicted"/>
<name>A0A8X8BTS1_POLSE</name>
<dbReference type="GO" id="GO:0005783">
    <property type="term" value="C:endoplasmic reticulum"/>
    <property type="evidence" value="ECO:0007669"/>
    <property type="project" value="TreeGrafter"/>
</dbReference>
<dbReference type="EMBL" id="JAATIS010001241">
    <property type="protein sequence ID" value="KAG2466574.1"/>
    <property type="molecule type" value="Genomic_DNA"/>
</dbReference>
<dbReference type="InterPro" id="IPR000873">
    <property type="entry name" value="AMP-dep_synth/lig_dom"/>
</dbReference>
<dbReference type="Gene3D" id="3.40.50.12780">
    <property type="entry name" value="N-terminal domain of ligase-like"/>
    <property type="match status" value="2"/>
</dbReference>
<keyword evidence="2" id="KW-0276">Fatty acid metabolism</keyword>
<evidence type="ECO:0000313" key="6">
    <source>
        <dbReference type="EMBL" id="KAG2466574.1"/>
    </source>
</evidence>
<dbReference type="EC" id="6.2.1.3" evidence="4"/>
<keyword evidence="1 6" id="KW-0436">Ligase</keyword>
<evidence type="ECO:0000256" key="4">
    <source>
        <dbReference type="ARBA" id="ARBA00026121"/>
    </source>
</evidence>
<evidence type="ECO:0000259" key="5">
    <source>
        <dbReference type="Pfam" id="PF00501"/>
    </source>
</evidence>
<feature type="non-terminal residue" evidence="6">
    <location>
        <position position="1"/>
    </location>
</feature>
<dbReference type="Pfam" id="PF00501">
    <property type="entry name" value="AMP-binding"/>
    <property type="match status" value="1"/>
</dbReference>
<comment type="caution">
    <text evidence="6">The sequence shown here is derived from an EMBL/GenBank/DDBJ whole genome shotgun (WGS) entry which is preliminary data.</text>
</comment>
<accession>A0A8X8BTS1</accession>
<dbReference type="PROSITE" id="PS00455">
    <property type="entry name" value="AMP_BINDING"/>
    <property type="match status" value="1"/>
</dbReference>
<dbReference type="PANTHER" id="PTHR43272">
    <property type="entry name" value="LONG-CHAIN-FATTY-ACID--COA LIGASE"/>
    <property type="match status" value="1"/>
</dbReference>
<gene>
    <name evidence="6" type="primary">Acsbg2_0</name>
    <name evidence="6" type="ORF">GTO96_0020917</name>
</gene>
<dbReference type="Proteomes" id="UP000886611">
    <property type="component" value="Unassembled WGS sequence"/>
</dbReference>
<dbReference type="AlphaFoldDB" id="A0A8X8BTS1"/>
<organism evidence="6 7">
    <name type="scientific">Polypterus senegalus</name>
    <name type="common">Senegal bichir</name>
    <dbReference type="NCBI Taxonomy" id="55291"/>
    <lineage>
        <taxon>Eukaryota</taxon>
        <taxon>Metazoa</taxon>
        <taxon>Chordata</taxon>
        <taxon>Craniata</taxon>
        <taxon>Vertebrata</taxon>
        <taxon>Euteleostomi</taxon>
        <taxon>Actinopterygii</taxon>
        <taxon>Polypteriformes</taxon>
        <taxon>Polypteridae</taxon>
        <taxon>Polypterus</taxon>
    </lineage>
</organism>
<protein>
    <recommendedName>
        <fullName evidence="4">long-chain-fatty-acid--CoA ligase</fullName>
        <ecNumber evidence="4">6.2.1.3</ecNumber>
    </recommendedName>
</protein>
<dbReference type="InterPro" id="IPR042099">
    <property type="entry name" value="ANL_N_sf"/>
</dbReference>
<evidence type="ECO:0000313" key="7">
    <source>
        <dbReference type="Proteomes" id="UP000886611"/>
    </source>
</evidence>
<evidence type="ECO:0000256" key="1">
    <source>
        <dbReference type="ARBA" id="ARBA00022598"/>
    </source>
</evidence>
<dbReference type="GO" id="GO:0016020">
    <property type="term" value="C:membrane"/>
    <property type="evidence" value="ECO:0007669"/>
    <property type="project" value="TreeGrafter"/>
</dbReference>
<dbReference type="GO" id="GO:0004467">
    <property type="term" value="F:long-chain fatty acid-CoA ligase activity"/>
    <property type="evidence" value="ECO:0007669"/>
    <property type="project" value="UniProtKB-EC"/>
</dbReference>
<dbReference type="InterPro" id="IPR020845">
    <property type="entry name" value="AMP-binding_CS"/>
</dbReference>
<feature type="domain" description="AMP-dependent synthetase/ligase" evidence="5">
    <location>
        <begin position="345"/>
        <end position="737"/>
    </location>
</feature>
<keyword evidence="7" id="KW-1185">Reference proteome</keyword>
<dbReference type="CDD" id="cd05933">
    <property type="entry name" value="ACSBG_like"/>
    <property type="match status" value="1"/>
</dbReference>
<evidence type="ECO:0000256" key="3">
    <source>
        <dbReference type="ARBA" id="ARBA00023098"/>
    </source>
</evidence>
<feature type="non-terminal residue" evidence="6">
    <location>
        <position position="905"/>
    </location>
</feature>
<sequence length="905" mass="100380">MAGLRNLFVRPCISVYGQKRRVIEASAWLPTAQVRLERCFSAGKPSSDEVNKAHLAEEAIKKYGVISPTIFSKIIDKSLPADIIYEDDKLLGHLLVVAKNIAKKEGLVEGYRIEMSMNATEPSSDSILHPTNMNGDHLEADQSESFLDISPYVKEYIENPVATPNPPSETGFFSDSKMQISDCLPNPDVAINGANPLINQRRVELNNAKLDIKVKFASSESGQNVTLNEDRICLSPQDEMLINPNVGADFLLKAEDENLSGLEEEVFNSLSKTSKQQCEEPSKVSTPLSLGQEDTAAQIFYQRKPEVNFQNLDESQKQEPFQIFEGESSLIHSGSTERNEKSHLKDSVERYKEMPALAYKKDGKWEMISYSNYYEECRKAAKSFLRIGLERFHGVGILGFNSPEWFISDIAAIFAGGFAVGIYTTNSPEACHYVAHNCEANILMVENHKQLTKILQWKEFMDLGKDVPDAQLDEVLNLQKANQCCTLIYTSGTTGNPKGVMLSHDNLTWIANSAGLEVGLKPGCGDCLISYLPLSHVAAQVNDLWIAMRFGGITYFADPDALKGSLINTMRDVRPTAFLGVPRVWEKMQEKMKSTGAKSSLLKRMVADWAKQIGLQASYNSMNGNAAVPWGYMLANSLVFKKVREALGLDRCTRCFTGAAPITKETLEYFMSLNISLMELYGMSESTGPHTISTAEAFRIMSCGKEISGCQTKLDKPDAEGNGEVCFWGRHVFMGYLHSEEKTKEAIDSEGWLHSGDLGKHDEDGFLYITGRIKELIITAGGENIPPVPIEDSVKEAIPIISNAMLIGDKRKFLSMLLTLKCNVNDSGEPLDELTHQVKEFCRLLGCNAHRVSDIAGQENHPVYKAIQEGIDRVNAKATSNAQKIQKWLLLERDFSVPGGELGKP</sequence>
<evidence type="ECO:0000256" key="2">
    <source>
        <dbReference type="ARBA" id="ARBA00022832"/>
    </source>
</evidence>